<sequence>LELRRQHELRVENARIAEYWPVAPRATWRPRDPREIADAFKTTAAGTDAARHSYHLDRELARARDDHEQLLRVSDYEQLLRRRVALVYWAVCLVARVAESAGLIATGAGGAAGQIWTALVVVASTACFFASPASQAACLRNAHYLVACFTFGNHALRALRLTQLSDDERAHELSRARASACHPLYYVLVAFQGICHSFITGGQFKLFQYGFAVVNVGLSLAVIRGAGADASDFLTPLVGWVLTVLLADGCFFVLMRPLWLESQRAADRQLEIRVEELTSEKERIVAAGRGPVAPRATRELESRARELADALETAAAGTDAPGDDARVADLGREPTRSRDDDERPLRPPDFERPLRSRAALLLWAVVVFARVAESAKFTFTGTGGVLGLVWTAFLVVASTAALTASPAVQAACLRNAHYLAAGYTVGRHGVRALHLAQLSADERAREVLRASETYDHPLNVAIVAVQGICLALITVGHLRFKGLYVLVNVGLYVSVIRFSGADVGEFLAPLF</sequence>
<proteinExistence type="predicted"/>
<name>F0YS58_AURAN</name>
<protein>
    <submittedName>
        <fullName evidence="3">Uncharacterized protein</fullName>
    </submittedName>
</protein>
<feature type="region of interest" description="Disordered" evidence="1">
    <location>
        <begin position="313"/>
        <end position="350"/>
    </location>
</feature>
<dbReference type="Proteomes" id="UP000002729">
    <property type="component" value="Unassembled WGS sequence"/>
</dbReference>
<accession>F0YS58</accession>
<feature type="non-terminal residue" evidence="3">
    <location>
        <position position="1"/>
    </location>
</feature>
<keyword evidence="2" id="KW-0812">Transmembrane</keyword>
<dbReference type="KEGG" id="aaf:AURANDRAFT_69244"/>
<evidence type="ECO:0000256" key="1">
    <source>
        <dbReference type="SAM" id="MobiDB-lite"/>
    </source>
</evidence>
<evidence type="ECO:0000256" key="2">
    <source>
        <dbReference type="SAM" id="Phobius"/>
    </source>
</evidence>
<dbReference type="AlphaFoldDB" id="F0YS58"/>
<evidence type="ECO:0000313" key="4">
    <source>
        <dbReference type="Proteomes" id="UP000002729"/>
    </source>
</evidence>
<dbReference type="RefSeq" id="XP_009043250.1">
    <property type="nucleotide sequence ID" value="XM_009045002.1"/>
</dbReference>
<dbReference type="GeneID" id="20227351"/>
<feature type="compositionally biased region" description="Basic and acidic residues" evidence="1">
    <location>
        <begin position="323"/>
        <end position="350"/>
    </location>
</feature>
<dbReference type="InParanoid" id="F0YS58"/>
<feature type="transmembrane region" description="Helical" evidence="2">
    <location>
        <begin position="384"/>
        <end position="404"/>
    </location>
</feature>
<evidence type="ECO:0000313" key="3">
    <source>
        <dbReference type="EMBL" id="EGB02051.1"/>
    </source>
</evidence>
<keyword evidence="4" id="KW-1185">Reference proteome</keyword>
<organism evidence="4">
    <name type="scientific">Aureococcus anophagefferens</name>
    <name type="common">Harmful bloom alga</name>
    <dbReference type="NCBI Taxonomy" id="44056"/>
    <lineage>
        <taxon>Eukaryota</taxon>
        <taxon>Sar</taxon>
        <taxon>Stramenopiles</taxon>
        <taxon>Ochrophyta</taxon>
        <taxon>Pelagophyceae</taxon>
        <taxon>Pelagomonadales</taxon>
        <taxon>Pelagomonadaceae</taxon>
        <taxon>Aureococcus</taxon>
    </lineage>
</organism>
<feature type="transmembrane region" description="Helical" evidence="2">
    <location>
        <begin position="206"/>
        <end position="227"/>
    </location>
</feature>
<gene>
    <name evidence="3" type="ORF">AURANDRAFT_69244</name>
</gene>
<keyword evidence="2" id="KW-0472">Membrane</keyword>
<feature type="non-terminal residue" evidence="3">
    <location>
        <position position="511"/>
    </location>
</feature>
<feature type="transmembrane region" description="Helical" evidence="2">
    <location>
        <begin position="458"/>
        <end position="478"/>
    </location>
</feature>
<keyword evidence="2" id="KW-1133">Transmembrane helix</keyword>
<feature type="transmembrane region" description="Helical" evidence="2">
    <location>
        <begin position="111"/>
        <end position="130"/>
    </location>
</feature>
<feature type="transmembrane region" description="Helical" evidence="2">
    <location>
        <begin position="233"/>
        <end position="254"/>
    </location>
</feature>
<dbReference type="EMBL" id="GL833858">
    <property type="protein sequence ID" value="EGB02051.1"/>
    <property type="molecule type" value="Genomic_DNA"/>
</dbReference>
<reference evidence="3 4" key="1">
    <citation type="journal article" date="2011" name="Proc. Natl. Acad. Sci. U.S.A.">
        <title>Niche of harmful alga Aureococcus anophagefferens revealed through ecogenomics.</title>
        <authorList>
            <person name="Gobler C.J."/>
            <person name="Berry D.L."/>
            <person name="Dyhrman S.T."/>
            <person name="Wilhelm S.W."/>
            <person name="Salamov A."/>
            <person name="Lobanov A.V."/>
            <person name="Zhang Y."/>
            <person name="Collier J.L."/>
            <person name="Wurch L.L."/>
            <person name="Kustka A.B."/>
            <person name="Dill B.D."/>
            <person name="Shah M."/>
            <person name="VerBerkmoes N.C."/>
            <person name="Kuo A."/>
            <person name="Terry A."/>
            <person name="Pangilinan J."/>
            <person name="Lindquist E.A."/>
            <person name="Lucas S."/>
            <person name="Paulsen I.T."/>
            <person name="Hattenrath-Lehmann T.K."/>
            <person name="Talmage S.C."/>
            <person name="Walker E.A."/>
            <person name="Koch F."/>
            <person name="Burson A.M."/>
            <person name="Marcoval M.A."/>
            <person name="Tang Y.Z."/>
            <person name="Lecleir G.R."/>
            <person name="Coyne K.J."/>
            <person name="Berg G.M."/>
            <person name="Bertrand E.M."/>
            <person name="Saito M.A."/>
            <person name="Gladyshev V.N."/>
            <person name="Grigoriev I.V."/>
        </authorList>
    </citation>
    <scope>NUCLEOTIDE SEQUENCE [LARGE SCALE GENOMIC DNA]</scope>
    <source>
        <strain evidence="4">CCMP 1984</strain>
    </source>
</reference>
<feature type="transmembrane region" description="Helical" evidence="2">
    <location>
        <begin position="86"/>
        <end position="105"/>
    </location>
</feature>